<gene>
    <name evidence="1" type="ORF">N780_18360</name>
</gene>
<dbReference type="Gene3D" id="3.10.180.10">
    <property type="entry name" value="2,3-Dihydroxybiphenyl 1,2-Dioxygenase, domain 1"/>
    <property type="match status" value="1"/>
</dbReference>
<name>A0A0A2UTW4_9BACI</name>
<dbReference type="InterPro" id="IPR029068">
    <property type="entry name" value="Glyas_Bleomycin-R_OHBP_Dase"/>
</dbReference>
<dbReference type="AlphaFoldDB" id="A0A0A2UTW4"/>
<comment type="caution">
    <text evidence="1">The sequence shown here is derived from an EMBL/GenBank/DDBJ whole genome shotgun (WGS) entry which is preliminary data.</text>
</comment>
<keyword evidence="2" id="KW-1185">Reference proteome</keyword>
<dbReference type="EMBL" id="AVBG01000005">
    <property type="protein sequence ID" value="KGP91747.1"/>
    <property type="molecule type" value="Genomic_DNA"/>
</dbReference>
<evidence type="ECO:0000313" key="1">
    <source>
        <dbReference type="EMBL" id="KGP91747.1"/>
    </source>
</evidence>
<accession>A0A0A2UTW4</accession>
<proteinExistence type="predicted"/>
<dbReference type="eggNOG" id="ENOG5030CCQ">
    <property type="taxonomic scope" value="Bacteria"/>
</dbReference>
<organism evidence="1 2">
    <name type="scientific">Pontibacillus chungwhensis BH030062</name>
    <dbReference type="NCBI Taxonomy" id="1385513"/>
    <lineage>
        <taxon>Bacteria</taxon>
        <taxon>Bacillati</taxon>
        <taxon>Bacillota</taxon>
        <taxon>Bacilli</taxon>
        <taxon>Bacillales</taxon>
        <taxon>Bacillaceae</taxon>
        <taxon>Pontibacillus</taxon>
    </lineage>
</organism>
<reference evidence="1 2" key="1">
    <citation type="submission" date="2013-08" db="EMBL/GenBank/DDBJ databases">
        <title>Genome of Pontibacillus chungwhensis.</title>
        <authorList>
            <person name="Wang Q."/>
            <person name="Wang G."/>
        </authorList>
    </citation>
    <scope>NUCLEOTIDE SEQUENCE [LARGE SCALE GENOMIC DNA]</scope>
    <source>
        <strain evidence="1 2">BH030062</strain>
    </source>
</reference>
<protein>
    <recommendedName>
        <fullName evidence="3">VOC domain-containing protein</fullName>
    </recommendedName>
</protein>
<evidence type="ECO:0000313" key="2">
    <source>
        <dbReference type="Proteomes" id="UP000030153"/>
    </source>
</evidence>
<dbReference type="Proteomes" id="UP000030153">
    <property type="component" value="Unassembled WGS sequence"/>
</dbReference>
<evidence type="ECO:0008006" key="3">
    <source>
        <dbReference type="Google" id="ProtNLM"/>
    </source>
</evidence>
<dbReference type="OrthoDB" id="2691474at2"/>
<dbReference type="SUPFAM" id="SSF54593">
    <property type="entry name" value="Glyoxalase/Bleomycin resistance protein/Dihydroxybiphenyl dioxygenase"/>
    <property type="match status" value="1"/>
</dbReference>
<dbReference type="RefSeq" id="WP_036782405.1">
    <property type="nucleotide sequence ID" value="NZ_AVBG01000005.1"/>
</dbReference>
<sequence length="116" mass="13176">MKVLGFRYVDVSEKSDEMVDFFQHKLGLENSWSDTEDYRGGIFKAGGSWLEFWHKNECMNALTMLQIVVDEADEFASFAKEQGVEVHGPIEEHGEKIYSLQAPNGMPITIISTIQT</sequence>